<evidence type="ECO:0000256" key="2">
    <source>
        <dbReference type="ARBA" id="ARBA00008387"/>
    </source>
</evidence>
<organism evidence="9 10">
    <name type="scientific">Pseudomonas cavernae</name>
    <dbReference type="NCBI Taxonomy" id="2320867"/>
    <lineage>
        <taxon>Bacteria</taxon>
        <taxon>Pseudomonadati</taxon>
        <taxon>Pseudomonadota</taxon>
        <taxon>Gammaproteobacteria</taxon>
        <taxon>Pseudomonadales</taxon>
        <taxon>Pseudomonadaceae</taxon>
        <taxon>Pseudomonas</taxon>
    </lineage>
</organism>
<keyword evidence="4" id="KW-0479">Metal-binding</keyword>
<dbReference type="KEGG" id="pcav:D3880_19025"/>
<dbReference type="OrthoDB" id="7156875at2"/>
<dbReference type="EMBL" id="CP032419">
    <property type="protein sequence ID" value="AYC34328.1"/>
    <property type="molecule type" value="Genomic_DNA"/>
</dbReference>
<reference evidence="10" key="1">
    <citation type="submission" date="2018-09" db="EMBL/GenBank/DDBJ databases">
        <authorList>
            <person name="Zhu H."/>
        </authorList>
    </citation>
    <scope>NUCLEOTIDE SEQUENCE [LARGE SCALE GENOMIC DNA]</scope>
    <source>
        <strain evidence="10">K2W31S-8</strain>
    </source>
</reference>
<keyword evidence="10" id="KW-1185">Reference proteome</keyword>
<evidence type="ECO:0000256" key="3">
    <source>
        <dbReference type="ARBA" id="ARBA00022558"/>
    </source>
</evidence>
<dbReference type="InterPro" id="IPR036465">
    <property type="entry name" value="vWFA_dom_sf"/>
</dbReference>
<keyword evidence="3" id="KW-1029">Fimbrium biogenesis</keyword>
<protein>
    <submittedName>
        <fullName evidence="9">Pilus assembly protein PilY</fullName>
    </submittedName>
</protein>
<comment type="subcellular location">
    <subcellularLocation>
        <location evidence="1">Fimbrium</location>
    </subcellularLocation>
</comment>
<sequence length="1019" mass="107352">MSATFLKNLLAATLLAASFTSHAEDIDLFVGTPPSSTDVPNVLIVLDNTGNWSTPFSNEMAALSSVVSALPADKFRVGLMMYTESGGGNSGSDGGYVRAAIRLLDSATKLKYQALVNSFDSNNDKGNAGKSAKAMAEAYRYFSAGAPYAGNNKNKTDYMENVYNPNPAAVGAALAPSRNVWALPGNALSSKDGTPYANPIISGCAKNFIIFISNGANQDSNSDTEQAEDLLVAAGGSKAVIPISPSGSQGNALDEWVRFMKKSNLGITTYTVDINKVTTGQGPGWTALLKSAANVSDGKYFDVTSSGTQIADALKTIFSEIQSVNSVFASVSLPVSVNTQGTYLNQVFIGMFRPDQDSFPRWAGNLKQYKLGRTDGVLKLQDASSKAAINSSTNFITECARSFWTPTTVDNYWAFKPQGACLEVANSDVSNYPDGNVVEKGGQGYLLRSTTTRTVKTCDPAFAACTSLTNFDTANAAITSTLLGAADSTERDAVINWARGLDVNDEDTDALTVTEMRPSAHGDVVHSRPVAINYGTEASPQVVVFYGGNDGVLRAINGNRSSSIGSVTAGKEFWSFIPPEFYGNIKRIRDNTTTISYPGHTTGTPTPQPKAYGIDGPISAFKGDIGGTDKTFIYAGMRRGGRALYAFDVTDPASPSLKWKKGCPNLGNDTGCTADLEAIGQTWSSAQVLKSAGYGSGASPMLIIGGGYDSCEDTDNGTVNHSCTSSSKGNKIYVLDADSGALLKTLDTVRSVVGDVTVVPDSSGLAVYAYAADMGGNIYRITIGADAPEDWGITTIASLGCDTTASCATNRKFMFGPEVVLSGGAYFLQVGSGDREKPLTSFTAAAGVTNYFFNLKDQPTDTTWLSSESTTCSTSVICLNSLLPITTSATPTQAELNAKPKGWYLGLAATEQVVTSAVTVFGQVAFNTHQPTAPVAGRCTSLGTNRAYSIAYTDASNPTGERFITLAGGGLSPSPVAGTVQLDDGTEVPFICMLDCFEPDPEFSSVAQPKNRVFWNIEQ</sequence>
<dbReference type="SUPFAM" id="SSF53300">
    <property type="entry name" value="vWA-like"/>
    <property type="match status" value="1"/>
</dbReference>
<keyword evidence="6" id="KW-0281">Fimbrium</keyword>
<evidence type="ECO:0000256" key="7">
    <source>
        <dbReference type="SAM" id="SignalP"/>
    </source>
</evidence>
<gene>
    <name evidence="9" type="ORF">D3880_19025</name>
</gene>
<dbReference type="GO" id="GO:0046872">
    <property type="term" value="F:metal ion binding"/>
    <property type="evidence" value="ECO:0007669"/>
    <property type="project" value="UniProtKB-KW"/>
</dbReference>
<evidence type="ECO:0000259" key="8">
    <source>
        <dbReference type="PROSITE" id="PS50234"/>
    </source>
</evidence>
<dbReference type="Proteomes" id="UP000265560">
    <property type="component" value="Chromosome"/>
</dbReference>
<evidence type="ECO:0000256" key="6">
    <source>
        <dbReference type="ARBA" id="ARBA00023263"/>
    </source>
</evidence>
<evidence type="ECO:0000256" key="4">
    <source>
        <dbReference type="ARBA" id="ARBA00022723"/>
    </source>
</evidence>
<feature type="domain" description="VWFA" evidence="8">
    <location>
        <begin position="41"/>
        <end position="321"/>
    </location>
</feature>
<dbReference type="RefSeq" id="WP_119894981.1">
    <property type="nucleotide sequence ID" value="NZ_CP032419.1"/>
</dbReference>
<dbReference type="GO" id="GO:0009289">
    <property type="term" value="C:pilus"/>
    <property type="evidence" value="ECO:0007669"/>
    <property type="project" value="UniProtKB-SubCell"/>
</dbReference>
<feature type="chain" id="PRO_5017198454" evidence="7">
    <location>
        <begin position="24"/>
        <end position="1019"/>
    </location>
</feature>
<name>A0A385Z9E0_9PSED</name>
<evidence type="ECO:0000313" key="10">
    <source>
        <dbReference type="Proteomes" id="UP000265560"/>
    </source>
</evidence>
<dbReference type="SUPFAM" id="SSF50998">
    <property type="entry name" value="Quinoprotein alcohol dehydrogenase-like"/>
    <property type="match status" value="1"/>
</dbReference>
<evidence type="ECO:0000256" key="5">
    <source>
        <dbReference type="ARBA" id="ARBA00022837"/>
    </source>
</evidence>
<keyword evidence="5" id="KW-0106">Calcium</keyword>
<evidence type="ECO:0000256" key="1">
    <source>
        <dbReference type="ARBA" id="ARBA00004561"/>
    </source>
</evidence>
<dbReference type="InterPro" id="IPR011047">
    <property type="entry name" value="Quinoprotein_ADH-like_sf"/>
</dbReference>
<dbReference type="Gene3D" id="3.40.50.410">
    <property type="entry name" value="von Willebrand factor, type A domain"/>
    <property type="match status" value="1"/>
</dbReference>
<dbReference type="Pfam" id="PF05567">
    <property type="entry name" value="T4P_PilY1"/>
    <property type="match status" value="1"/>
</dbReference>
<dbReference type="PROSITE" id="PS50234">
    <property type="entry name" value="VWFA"/>
    <property type="match status" value="1"/>
</dbReference>
<dbReference type="AlphaFoldDB" id="A0A385Z9E0"/>
<keyword evidence="7" id="KW-0732">Signal</keyword>
<dbReference type="InterPro" id="IPR008707">
    <property type="entry name" value="B-propeller_PilY1"/>
</dbReference>
<proteinExistence type="inferred from homology"/>
<comment type="similarity">
    <text evidence="2">Belongs to the PilY1 family.</text>
</comment>
<evidence type="ECO:0000313" key="9">
    <source>
        <dbReference type="EMBL" id="AYC34328.1"/>
    </source>
</evidence>
<accession>A0A385Z9E0</accession>
<dbReference type="InterPro" id="IPR002035">
    <property type="entry name" value="VWF_A"/>
</dbReference>
<feature type="signal peptide" evidence="7">
    <location>
        <begin position="1"/>
        <end position="23"/>
    </location>
</feature>